<evidence type="ECO:0000256" key="6">
    <source>
        <dbReference type="ARBA" id="ARBA00038076"/>
    </source>
</evidence>
<evidence type="ECO:0000256" key="3">
    <source>
        <dbReference type="ARBA" id="ARBA00022692"/>
    </source>
</evidence>
<evidence type="ECO:0000256" key="2">
    <source>
        <dbReference type="ARBA" id="ARBA00022475"/>
    </source>
</evidence>
<dbReference type="OrthoDB" id="9770036at2"/>
<protein>
    <submittedName>
        <fullName evidence="10">Putative ABC transport system permease protein</fullName>
    </submittedName>
</protein>
<accession>A0A366HZ41</accession>
<evidence type="ECO:0000256" key="1">
    <source>
        <dbReference type="ARBA" id="ARBA00004651"/>
    </source>
</evidence>
<dbReference type="RefSeq" id="WP_113868475.1">
    <property type="nucleotide sequence ID" value="NZ_AGJP01000001.1"/>
</dbReference>
<evidence type="ECO:0000259" key="9">
    <source>
        <dbReference type="Pfam" id="PF12704"/>
    </source>
</evidence>
<dbReference type="InterPro" id="IPR003838">
    <property type="entry name" value="ABC3_permease_C"/>
</dbReference>
<dbReference type="EMBL" id="QNRY01000038">
    <property type="protein sequence ID" value="RBP59495.1"/>
    <property type="molecule type" value="Genomic_DNA"/>
</dbReference>
<keyword evidence="4 7" id="KW-1133">Transmembrane helix</keyword>
<keyword evidence="2" id="KW-1003">Cell membrane</keyword>
<comment type="caution">
    <text evidence="10">The sequence shown here is derived from an EMBL/GenBank/DDBJ whole genome shotgun (WGS) entry which is preliminary data.</text>
</comment>
<name>A0A366HZ41_9GAMM</name>
<feature type="domain" description="MacB-like periplasmic core" evidence="9">
    <location>
        <begin position="19"/>
        <end position="226"/>
    </location>
</feature>
<reference evidence="10 11" key="1">
    <citation type="submission" date="2018-06" db="EMBL/GenBank/DDBJ databases">
        <title>Genomic Encyclopedia of Type Strains, Phase IV (KMG-IV): sequencing the most valuable type-strain genomes for metagenomic binning, comparative biology and taxonomic classification.</title>
        <authorList>
            <person name="Goeker M."/>
        </authorList>
    </citation>
    <scope>NUCLEOTIDE SEQUENCE [LARGE SCALE GENOMIC DNA]</scope>
    <source>
        <strain evidence="10 11">DSM 30166</strain>
    </source>
</reference>
<comment type="similarity">
    <text evidence="6">Belongs to the ABC-4 integral membrane protein family.</text>
</comment>
<organism evidence="10 11">
    <name type="scientific">Brenneria salicis ATCC 15712 = DSM 30166</name>
    <dbReference type="NCBI Taxonomy" id="714314"/>
    <lineage>
        <taxon>Bacteria</taxon>
        <taxon>Pseudomonadati</taxon>
        <taxon>Pseudomonadota</taxon>
        <taxon>Gammaproteobacteria</taxon>
        <taxon>Enterobacterales</taxon>
        <taxon>Pectobacteriaceae</taxon>
        <taxon>Brenneria</taxon>
    </lineage>
</organism>
<feature type="transmembrane region" description="Helical" evidence="7">
    <location>
        <begin position="351"/>
        <end position="376"/>
    </location>
</feature>
<evidence type="ECO:0000256" key="4">
    <source>
        <dbReference type="ARBA" id="ARBA00022989"/>
    </source>
</evidence>
<proteinExistence type="inferred from homology"/>
<evidence type="ECO:0000259" key="8">
    <source>
        <dbReference type="Pfam" id="PF02687"/>
    </source>
</evidence>
<dbReference type="PANTHER" id="PTHR30572:SF4">
    <property type="entry name" value="ABC TRANSPORTER PERMEASE YTRF"/>
    <property type="match status" value="1"/>
</dbReference>
<dbReference type="InterPro" id="IPR050250">
    <property type="entry name" value="Macrolide_Exporter_MacB"/>
</dbReference>
<dbReference type="Pfam" id="PF02687">
    <property type="entry name" value="FtsX"/>
    <property type="match status" value="1"/>
</dbReference>
<keyword evidence="11" id="KW-1185">Reference proteome</keyword>
<dbReference type="GO" id="GO:0022857">
    <property type="term" value="F:transmembrane transporter activity"/>
    <property type="evidence" value="ECO:0007669"/>
    <property type="project" value="TreeGrafter"/>
</dbReference>
<feature type="transmembrane region" description="Helical" evidence="7">
    <location>
        <begin position="304"/>
        <end position="330"/>
    </location>
</feature>
<dbReference type="AlphaFoldDB" id="A0A366HZ41"/>
<sequence length="429" mass="46496">MLWRMLRQSWRRNIRRKSLAVLTLFLAAGLISALLAVSIDIGDKMARELKSYGANILIEPAGQAALPALFGERSNPLDGQDFLDESELPNIKDIFWRNNIVGFAPLLSGDMEINGQPIAVLGTFFSQPAAVPDEEDYRTGQMTVSPYWQVAGAWPQEPIAPGKPVEALAGKQLAQQNGWQVGNELRLRGPKGETTARISGILTSGGDEESRLVMPLAAVQALLGLEGKMQAIRVSALTVPENELSRRARENLDALNAEEYDLWYCTAYVSSIAHQLEEAISGSVVRPIWQVAASEGVVIDKIQLLLAVVTCAALIAAAMGIASLMTSTIMERATEIGLMKALGARQWQIMLLFYLEAVLSGLVGGLAGCVAGWGLAKAIGLMLFGIPLSFAWIVIPCVLVISMLIAVVGTWFPARRIARLYPVEVLYGR</sequence>
<dbReference type="Proteomes" id="UP000253046">
    <property type="component" value="Unassembled WGS sequence"/>
</dbReference>
<comment type="subcellular location">
    <subcellularLocation>
        <location evidence="1">Cell membrane</location>
        <topology evidence="1">Multi-pass membrane protein</topology>
    </subcellularLocation>
</comment>
<dbReference type="Pfam" id="PF12704">
    <property type="entry name" value="MacB_PCD"/>
    <property type="match status" value="1"/>
</dbReference>
<evidence type="ECO:0000256" key="7">
    <source>
        <dbReference type="SAM" id="Phobius"/>
    </source>
</evidence>
<keyword evidence="3 7" id="KW-0812">Transmembrane</keyword>
<feature type="domain" description="ABC3 transporter permease C-terminal" evidence="8">
    <location>
        <begin position="308"/>
        <end position="422"/>
    </location>
</feature>
<dbReference type="InterPro" id="IPR025857">
    <property type="entry name" value="MacB_PCD"/>
</dbReference>
<evidence type="ECO:0000313" key="10">
    <source>
        <dbReference type="EMBL" id="RBP59495.1"/>
    </source>
</evidence>
<dbReference type="PANTHER" id="PTHR30572">
    <property type="entry name" value="MEMBRANE COMPONENT OF TRANSPORTER-RELATED"/>
    <property type="match status" value="1"/>
</dbReference>
<evidence type="ECO:0000256" key="5">
    <source>
        <dbReference type="ARBA" id="ARBA00023136"/>
    </source>
</evidence>
<evidence type="ECO:0000313" key="11">
    <source>
        <dbReference type="Proteomes" id="UP000253046"/>
    </source>
</evidence>
<gene>
    <name evidence="10" type="ORF">DES54_1388</name>
</gene>
<keyword evidence="5 7" id="KW-0472">Membrane</keyword>
<dbReference type="GO" id="GO:0005886">
    <property type="term" value="C:plasma membrane"/>
    <property type="evidence" value="ECO:0007669"/>
    <property type="project" value="UniProtKB-SubCell"/>
</dbReference>
<feature type="transmembrane region" description="Helical" evidence="7">
    <location>
        <begin position="388"/>
        <end position="412"/>
    </location>
</feature>